<organism evidence="2 3">
    <name type="scientific">Linum tenue</name>
    <dbReference type="NCBI Taxonomy" id="586396"/>
    <lineage>
        <taxon>Eukaryota</taxon>
        <taxon>Viridiplantae</taxon>
        <taxon>Streptophyta</taxon>
        <taxon>Embryophyta</taxon>
        <taxon>Tracheophyta</taxon>
        <taxon>Spermatophyta</taxon>
        <taxon>Magnoliopsida</taxon>
        <taxon>eudicotyledons</taxon>
        <taxon>Gunneridae</taxon>
        <taxon>Pentapetalae</taxon>
        <taxon>rosids</taxon>
        <taxon>fabids</taxon>
        <taxon>Malpighiales</taxon>
        <taxon>Linaceae</taxon>
        <taxon>Linum</taxon>
    </lineage>
</organism>
<comment type="caution">
    <text evidence="2">The sequence shown here is derived from an EMBL/GenBank/DDBJ whole genome shotgun (WGS) entry which is preliminary data.</text>
</comment>
<evidence type="ECO:0000313" key="3">
    <source>
        <dbReference type="Proteomes" id="UP001154282"/>
    </source>
</evidence>
<protein>
    <recommendedName>
        <fullName evidence="1">F-box domain-containing protein</fullName>
    </recommendedName>
</protein>
<proteinExistence type="predicted"/>
<gene>
    <name evidence="2" type="ORF">LITE_LOCUS27911</name>
</gene>
<dbReference type="PANTHER" id="PTHR47123">
    <property type="entry name" value="F-BOX PROTEIN SKIP23"/>
    <property type="match status" value="1"/>
</dbReference>
<dbReference type="Proteomes" id="UP001154282">
    <property type="component" value="Unassembled WGS sequence"/>
</dbReference>
<dbReference type="InterPro" id="IPR051304">
    <property type="entry name" value="SCF_F-box_domain"/>
</dbReference>
<reference evidence="2" key="1">
    <citation type="submission" date="2022-08" db="EMBL/GenBank/DDBJ databases">
        <authorList>
            <person name="Gutierrez-Valencia J."/>
        </authorList>
    </citation>
    <scope>NUCLEOTIDE SEQUENCE</scope>
</reference>
<dbReference type="EMBL" id="CAMGYJ010000007">
    <property type="protein sequence ID" value="CAI0443986.1"/>
    <property type="molecule type" value="Genomic_DNA"/>
</dbReference>
<dbReference type="InterPro" id="IPR005174">
    <property type="entry name" value="KIB1-4_b-propeller"/>
</dbReference>
<evidence type="ECO:0000313" key="2">
    <source>
        <dbReference type="EMBL" id="CAI0443986.1"/>
    </source>
</evidence>
<dbReference type="InterPro" id="IPR036047">
    <property type="entry name" value="F-box-like_dom_sf"/>
</dbReference>
<accession>A0AAV0MCS8</accession>
<dbReference type="SMART" id="SM00256">
    <property type="entry name" value="FBOX"/>
    <property type="match status" value="1"/>
</dbReference>
<dbReference type="SUPFAM" id="SSF81383">
    <property type="entry name" value="F-box domain"/>
    <property type="match status" value="1"/>
</dbReference>
<dbReference type="PANTHER" id="PTHR47123:SF28">
    <property type="entry name" value="F-BOX DOMAIN-CONTAINING PROTEIN"/>
    <property type="match status" value="1"/>
</dbReference>
<dbReference type="Pfam" id="PF03478">
    <property type="entry name" value="Beta-prop_KIB1-4"/>
    <property type="match status" value="1"/>
</dbReference>
<dbReference type="InterPro" id="IPR001810">
    <property type="entry name" value="F-box_dom"/>
</dbReference>
<name>A0AAV0MCS8_9ROSI</name>
<keyword evidence="3" id="KW-1185">Reference proteome</keyword>
<evidence type="ECO:0000259" key="1">
    <source>
        <dbReference type="SMART" id="SM00256"/>
    </source>
</evidence>
<dbReference type="Gene3D" id="1.20.1280.50">
    <property type="match status" value="1"/>
</dbReference>
<dbReference type="AlphaFoldDB" id="A0AAV0MCS8"/>
<feature type="domain" description="F-box" evidence="1">
    <location>
        <begin position="13"/>
        <end position="54"/>
    </location>
</feature>
<sequence length="405" mass="45482">MTTTRGGSPWADLPDEILEAIGSRVDRPVNVLTFRSVCYSWRSAVPIPDFGQLIPPLQVRLPYPTDVDGVLAPSTMCCAEFQPPIPNGDSTSHAGRLIKIEESNRGKLQLLNPISNLKLRYSPIQLSLADFRVVQLSTSFRLRLRTGFTAFEVNKVVLFPPSAASYSPPQQQRVTVVAIFQEGRLGYWRNGDESWTLLDDKNFDYDDIVPHRGQFYVVDRLGKLSRIDSSLGFVESHSPPQIPDGGGGQKNLVESGGDLYLVDRYLDGRRRNWKDVEDALNNSFHAIRYLVGTGRSRKWNPRAVDFKVYKLDEEIGKWVEVKSLGGDGTVFVLTTECCFSAPAAQIAGGRRDCIYYSDDDDYVARTMLTTESIRVFQLEDGSIQEVKSLPRESNIFLPPGFRTEF</sequence>